<proteinExistence type="inferred from homology"/>
<keyword evidence="1" id="KW-1015">Disulfide bond</keyword>
<dbReference type="EMBL" id="CAJVCH010530916">
    <property type="protein sequence ID" value="CAG7823890.1"/>
    <property type="molecule type" value="Genomic_DNA"/>
</dbReference>
<dbReference type="Pfam" id="PF00089">
    <property type="entry name" value="Trypsin"/>
    <property type="match status" value="1"/>
</dbReference>
<dbReference type="AlphaFoldDB" id="A0A8J2PW24"/>
<evidence type="ECO:0000313" key="5">
    <source>
        <dbReference type="Proteomes" id="UP000708208"/>
    </source>
</evidence>
<gene>
    <name evidence="4" type="ORF">AFUS01_LOCUS34079</name>
</gene>
<comment type="similarity">
    <text evidence="2">Belongs to the peptidase S1 family. CLIP subfamily.</text>
</comment>
<dbReference type="PROSITE" id="PS50240">
    <property type="entry name" value="TRYPSIN_DOM"/>
    <property type="match status" value="1"/>
</dbReference>
<accession>A0A8J2PW24</accession>
<dbReference type="GO" id="GO:0004252">
    <property type="term" value="F:serine-type endopeptidase activity"/>
    <property type="evidence" value="ECO:0007669"/>
    <property type="project" value="InterPro"/>
</dbReference>
<name>A0A8J2PW24_9HEXA</name>
<dbReference type="CDD" id="cd00190">
    <property type="entry name" value="Tryp_SPc"/>
    <property type="match status" value="1"/>
</dbReference>
<keyword evidence="5" id="KW-1185">Reference proteome</keyword>
<protein>
    <recommendedName>
        <fullName evidence="3">Peptidase S1 domain-containing protein</fullName>
    </recommendedName>
</protein>
<dbReference type="InterPro" id="IPR001254">
    <property type="entry name" value="Trypsin_dom"/>
</dbReference>
<evidence type="ECO:0000259" key="3">
    <source>
        <dbReference type="PROSITE" id="PS50240"/>
    </source>
</evidence>
<dbReference type="PANTHER" id="PTHR24256">
    <property type="entry name" value="TRYPTASE-RELATED"/>
    <property type="match status" value="1"/>
</dbReference>
<dbReference type="GO" id="GO:0006508">
    <property type="term" value="P:proteolysis"/>
    <property type="evidence" value="ECO:0007669"/>
    <property type="project" value="InterPro"/>
</dbReference>
<comment type="caution">
    <text evidence="4">The sequence shown here is derived from an EMBL/GenBank/DDBJ whole genome shotgun (WGS) entry which is preliminary data.</text>
</comment>
<dbReference type="InterPro" id="IPR051487">
    <property type="entry name" value="Ser/Thr_Proteases_Immune/Dev"/>
</dbReference>
<organism evidence="4 5">
    <name type="scientific">Allacma fusca</name>
    <dbReference type="NCBI Taxonomy" id="39272"/>
    <lineage>
        <taxon>Eukaryota</taxon>
        <taxon>Metazoa</taxon>
        <taxon>Ecdysozoa</taxon>
        <taxon>Arthropoda</taxon>
        <taxon>Hexapoda</taxon>
        <taxon>Collembola</taxon>
        <taxon>Symphypleona</taxon>
        <taxon>Sminthuridae</taxon>
        <taxon>Allacma</taxon>
    </lineage>
</organism>
<dbReference type="PROSITE" id="PS00135">
    <property type="entry name" value="TRYPSIN_SER"/>
    <property type="match status" value="1"/>
</dbReference>
<evidence type="ECO:0000256" key="1">
    <source>
        <dbReference type="ARBA" id="ARBA00023157"/>
    </source>
</evidence>
<feature type="non-terminal residue" evidence="4">
    <location>
        <position position="1"/>
    </location>
</feature>
<dbReference type="OrthoDB" id="546450at2759"/>
<feature type="domain" description="Peptidase S1" evidence="3">
    <location>
        <begin position="1"/>
        <end position="144"/>
    </location>
</feature>
<reference evidence="4" key="1">
    <citation type="submission" date="2021-06" db="EMBL/GenBank/DDBJ databases">
        <authorList>
            <person name="Hodson N. C."/>
            <person name="Mongue J. A."/>
            <person name="Jaron S. K."/>
        </authorList>
    </citation>
    <scope>NUCLEOTIDE SEQUENCE</scope>
</reference>
<sequence length="146" mass="16088">LETPVMFSKYLYPVCLQPKEPQSSWTQAFVAGWGKYNTSCETCPSTVLRHTSVKIIPKSECEKKYLEHAGPAPIPPITMNMICAFSPGMDACDGDSGGPLFLKDDPQAGFVQVGIVSWGVDCGVWPGVYTRVAPYLPWITENRENL</sequence>
<evidence type="ECO:0000256" key="2">
    <source>
        <dbReference type="ARBA" id="ARBA00024195"/>
    </source>
</evidence>
<dbReference type="FunFam" id="2.40.10.10:FF:000002">
    <property type="entry name" value="Transmembrane protease serine"/>
    <property type="match status" value="1"/>
</dbReference>
<evidence type="ECO:0000313" key="4">
    <source>
        <dbReference type="EMBL" id="CAG7823890.1"/>
    </source>
</evidence>
<dbReference type="Proteomes" id="UP000708208">
    <property type="component" value="Unassembled WGS sequence"/>
</dbReference>
<dbReference type="InterPro" id="IPR033116">
    <property type="entry name" value="TRYPSIN_SER"/>
</dbReference>
<dbReference type="SMART" id="SM00020">
    <property type="entry name" value="Tryp_SPc"/>
    <property type="match status" value="1"/>
</dbReference>